<dbReference type="InterPro" id="IPR002125">
    <property type="entry name" value="CMP_dCMP_dom"/>
</dbReference>
<name>A0A846U187_9MOLU</name>
<dbReference type="GO" id="GO:0005829">
    <property type="term" value="C:cytosol"/>
    <property type="evidence" value="ECO:0007669"/>
    <property type="project" value="TreeGrafter"/>
</dbReference>
<evidence type="ECO:0000256" key="12">
    <source>
        <dbReference type="PIRSR" id="PIRSR606262-1"/>
    </source>
</evidence>
<feature type="domain" description="CMP/dCMP-type deaminase" evidence="15">
    <location>
        <begin position="4"/>
        <end position="137"/>
    </location>
</feature>
<dbReference type="GO" id="GO:0004126">
    <property type="term" value="F:cytidine deaminase activity"/>
    <property type="evidence" value="ECO:0007669"/>
    <property type="project" value="UniProtKB-UniRule"/>
</dbReference>
<feature type="binding site" evidence="13">
    <location>
        <position position="91"/>
    </location>
    <ligand>
        <name>Zn(2+)</name>
        <dbReference type="ChEBI" id="CHEBI:29105"/>
        <note>catalytic</note>
    </ligand>
</feature>
<evidence type="ECO:0000256" key="3">
    <source>
        <dbReference type="ARBA" id="ARBA00006576"/>
    </source>
</evidence>
<evidence type="ECO:0000259" key="15">
    <source>
        <dbReference type="PROSITE" id="PS51747"/>
    </source>
</evidence>
<gene>
    <name evidence="16" type="primary">cdd</name>
    <name evidence="16" type="ORF">HER12_00665</name>
</gene>
<dbReference type="AlphaFoldDB" id="A0A846U187"/>
<feature type="active site" description="Proton donor" evidence="12">
    <location>
        <position position="58"/>
    </location>
</feature>
<evidence type="ECO:0000256" key="5">
    <source>
        <dbReference type="ARBA" id="ARBA00018266"/>
    </source>
</evidence>
<comment type="similarity">
    <text evidence="3 14">Belongs to the cytidine and deoxycytidylate deaminase family.</text>
</comment>
<dbReference type="NCBIfam" id="NF004064">
    <property type="entry name" value="PRK05578.1"/>
    <property type="match status" value="1"/>
</dbReference>
<dbReference type="GO" id="GO:0008270">
    <property type="term" value="F:zinc ion binding"/>
    <property type="evidence" value="ECO:0007669"/>
    <property type="project" value="UniProtKB-UniRule"/>
</dbReference>
<evidence type="ECO:0000256" key="2">
    <source>
        <dbReference type="ARBA" id="ARBA00003949"/>
    </source>
</evidence>
<evidence type="ECO:0000256" key="6">
    <source>
        <dbReference type="ARBA" id="ARBA00022723"/>
    </source>
</evidence>
<reference evidence="16 17" key="1">
    <citation type="submission" date="2020-04" db="EMBL/GenBank/DDBJ databases">
        <title>Complete genome sequence of Spiroplasma platyhelix ATCC 51748, an insect isolate.</title>
        <authorList>
            <person name="Green E.A."/>
            <person name="Klassen J.L."/>
        </authorList>
    </citation>
    <scope>NUCLEOTIDE SEQUENCE [LARGE SCALE GENOMIC DNA]</scope>
    <source>
        <strain evidence="16 17">PALS-1</strain>
    </source>
</reference>
<dbReference type="GO" id="GO:0072527">
    <property type="term" value="P:pyrimidine-containing compound metabolic process"/>
    <property type="evidence" value="ECO:0007669"/>
    <property type="project" value="UniProtKB-ARBA"/>
</dbReference>
<evidence type="ECO:0000256" key="8">
    <source>
        <dbReference type="ARBA" id="ARBA00022833"/>
    </source>
</evidence>
<dbReference type="Gene3D" id="3.40.140.10">
    <property type="entry name" value="Cytidine Deaminase, domain 2"/>
    <property type="match status" value="1"/>
</dbReference>
<comment type="catalytic activity">
    <reaction evidence="11 14">
        <text>cytidine + H2O + H(+) = uridine + NH4(+)</text>
        <dbReference type="Rhea" id="RHEA:16069"/>
        <dbReference type="ChEBI" id="CHEBI:15377"/>
        <dbReference type="ChEBI" id="CHEBI:15378"/>
        <dbReference type="ChEBI" id="CHEBI:16704"/>
        <dbReference type="ChEBI" id="CHEBI:17562"/>
        <dbReference type="ChEBI" id="CHEBI:28938"/>
        <dbReference type="EC" id="3.5.4.5"/>
    </reaction>
</comment>
<keyword evidence="7 14" id="KW-0378">Hydrolase</keyword>
<evidence type="ECO:0000313" key="17">
    <source>
        <dbReference type="Proteomes" id="UP000584587"/>
    </source>
</evidence>
<accession>A0A846U187</accession>
<dbReference type="Proteomes" id="UP000584587">
    <property type="component" value="Unassembled WGS sequence"/>
</dbReference>
<evidence type="ECO:0000256" key="10">
    <source>
        <dbReference type="ARBA" id="ARBA00049252"/>
    </source>
</evidence>
<comment type="catalytic activity">
    <reaction evidence="10 14">
        <text>2'-deoxycytidine + H2O + H(+) = 2'-deoxyuridine + NH4(+)</text>
        <dbReference type="Rhea" id="RHEA:13433"/>
        <dbReference type="ChEBI" id="CHEBI:15377"/>
        <dbReference type="ChEBI" id="CHEBI:15378"/>
        <dbReference type="ChEBI" id="CHEBI:15698"/>
        <dbReference type="ChEBI" id="CHEBI:16450"/>
        <dbReference type="ChEBI" id="CHEBI:28938"/>
        <dbReference type="EC" id="3.5.4.5"/>
    </reaction>
</comment>
<dbReference type="InterPro" id="IPR016192">
    <property type="entry name" value="APOBEC/CMP_deaminase_Zn-bd"/>
</dbReference>
<sequence length="144" mass="15950">MDETKVLDLLNKVKVLQEKAYVPYSNFRVAAIVGLKDNKETLGVNIENAAFPATICAERTALAQAITLGYKKDDVDFLFLITDSKSLGSPCGVCRQFMVETMPLDAKVYMSNCNTKELKDIKIVTVADLLPFAFMCESLKGNEK</sequence>
<feature type="binding site" evidence="13">
    <location>
        <position position="56"/>
    </location>
    <ligand>
        <name>Zn(2+)</name>
        <dbReference type="ChEBI" id="CHEBI:29105"/>
        <note>catalytic</note>
    </ligand>
</feature>
<evidence type="ECO:0000256" key="4">
    <source>
        <dbReference type="ARBA" id="ARBA00012783"/>
    </source>
</evidence>
<dbReference type="EC" id="3.5.4.5" evidence="4 14"/>
<evidence type="ECO:0000256" key="14">
    <source>
        <dbReference type="RuleBase" id="RU364006"/>
    </source>
</evidence>
<dbReference type="NCBIfam" id="TIGR01354">
    <property type="entry name" value="cyt_deam_tetra"/>
    <property type="match status" value="1"/>
</dbReference>
<comment type="function">
    <text evidence="2 14">This enzyme scavenges exogenous and endogenous cytidine and 2'-deoxycytidine for UMP synthesis.</text>
</comment>
<dbReference type="PROSITE" id="PS51747">
    <property type="entry name" value="CYT_DCMP_DEAMINASES_2"/>
    <property type="match status" value="1"/>
</dbReference>
<keyword evidence="17" id="KW-1185">Reference proteome</keyword>
<evidence type="ECO:0000256" key="13">
    <source>
        <dbReference type="PIRSR" id="PIRSR606262-3"/>
    </source>
</evidence>
<keyword evidence="8 13" id="KW-0862">Zinc</keyword>
<dbReference type="RefSeq" id="WP_168104743.1">
    <property type="nucleotide sequence ID" value="NZ_CP051215.1"/>
</dbReference>
<dbReference type="PROSITE" id="PS00903">
    <property type="entry name" value="CYT_DCMP_DEAMINASES_1"/>
    <property type="match status" value="1"/>
</dbReference>
<dbReference type="InterPro" id="IPR006262">
    <property type="entry name" value="Cyt_deam_tetra"/>
</dbReference>
<dbReference type="CDD" id="cd01283">
    <property type="entry name" value="cytidine_deaminase"/>
    <property type="match status" value="1"/>
</dbReference>
<evidence type="ECO:0000256" key="1">
    <source>
        <dbReference type="ARBA" id="ARBA00001947"/>
    </source>
</evidence>
<dbReference type="InterPro" id="IPR050202">
    <property type="entry name" value="Cyt/Deoxycyt_deaminase"/>
</dbReference>
<evidence type="ECO:0000256" key="7">
    <source>
        <dbReference type="ARBA" id="ARBA00022801"/>
    </source>
</evidence>
<dbReference type="GO" id="GO:0042802">
    <property type="term" value="F:identical protein binding"/>
    <property type="evidence" value="ECO:0007669"/>
    <property type="project" value="UniProtKB-ARBA"/>
</dbReference>
<dbReference type="PANTHER" id="PTHR11644">
    <property type="entry name" value="CYTIDINE DEAMINASE"/>
    <property type="match status" value="1"/>
</dbReference>
<proteinExistence type="inferred from homology"/>
<evidence type="ECO:0000256" key="9">
    <source>
        <dbReference type="ARBA" id="ARBA00032005"/>
    </source>
</evidence>
<dbReference type="EMBL" id="JAAVVK010000001">
    <property type="protein sequence ID" value="NKE38269.1"/>
    <property type="molecule type" value="Genomic_DNA"/>
</dbReference>
<dbReference type="Pfam" id="PF00383">
    <property type="entry name" value="dCMP_cyt_deam_1"/>
    <property type="match status" value="1"/>
</dbReference>
<feature type="binding site" evidence="13">
    <location>
        <position position="94"/>
    </location>
    <ligand>
        <name>Zn(2+)</name>
        <dbReference type="ChEBI" id="CHEBI:29105"/>
        <note>catalytic</note>
    </ligand>
</feature>
<dbReference type="GO" id="GO:0055086">
    <property type="term" value="P:nucleobase-containing small molecule metabolic process"/>
    <property type="evidence" value="ECO:0007669"/>
    <property type="project" value="UniProtKB-ARBA"/>
</dbReference>
<keyword evidence="6 13" id="KW-0479">Metal-binding</keyword>
<evidence type="ECO:0000256" key="11">
    <source>
        <dbReference type="ARBA" id="ARBA00049558"/>
    </source>
</evidence>
<dbReference type="SUPFAM" id="SSF53927">
    <property type="entry name" value="Cytidine deaminase-like"/>
    <property type="match status" value="1"/>
</dbReference>
<protein>
    <recommendedName>
        <fullName evidence="5 14">Cytidine deaminase</fullName>
        <ecNumber evidence="4 14">3.5.4.5</ecNumber>
    </recommendedName>
    <alternativeName>
        <fullName evidence="9 14">Cytidine aminohydrolase</fullName>
    </alternativeName>
</protein>
<comment type="caution">
    <text evidence="16">The sequence shown here is derived from an EMBL/GenBank/DDBJ whole genome shotgun (WGS) entry which is preliminary data.</text>
</comment>
<organism evidence="16 17">
    <name type="scientific">Spiroplasma platyhelix PALS-1</name>
    <dbReference type="NCBI Taxonomy" id="1276218"/>
    <lineage>
        <taxon>Bacteria</taxon>
        <taxon>Bacillati</taxon>
        <taxon>Mycoplasmatota</taxon>
        <taxon>Mollicutes</taxon>
        <taxon>Entomoplasmatales</taxon>
        <taxon>Spiroplasmataceae</taxon>
        <taxon>Spiroplasma</taxon>
    </lineage>
</organism>
<dbReference type="PANTHER" id="PTHR11644:SF2">
    <property type="entry name" value="CYTIDINE DEAMINASE"/>
    <property type="match status" value="1"/>
</dbReference>
<comment type="cofactor">
    <cofactor evidence="1 13 14">
        <name>Zn(2+)</name>
        <dbReference type="ChEBI" id="CHEBI:29105"/>
    </cofactor>
</comment>
<dbReference type="InterPro" id="IPR016193">
    <property type="entry name" value="Cytidine_deaminase-like"/>
</dbReference>
<evidence type="ECO:0000313" key="16">
    <source>
        <dbReference type="EMBL" id="NKE38269.1"/>
    </source>
</evidence>